<evidence type="ECO:0000313" key="10">
    <source>
        <dbReference type="Proteomes" id="UP000681340"/>
    </source>
</evidence>
<comment type="similarity">
    <text evidence="4">Belongs to the methyl-accepting chemotaxis (MCP) protein family.</text>
</comment>
<feature type="transmembrane region" description="Helical" evidence="6">
    <location>
        <begin position="27"/>
        <end position="46"/>
    </location>
</feature>
<dbReference type="InterPro" id="IPR004089">
    <property type="entry name" value="MCPsignal_dom"/>
</dbReference>
<dbReference type="SMART" id="SM00304">
    <property type="entry name" value="HAMP"/>
    <property type="match status" value="1"/>
</dbReference>
<evidence type="ECO:0000256" key="1">
    <source>
        <dbReference type="ARBA" id="ARBA00022692"/>
    </source>
</evidence>
<evidence type="ECO:0000256" key="5">
    <source>
        <dbReference type="PROSITE-ProRule" id="PRU00284"/>
    </source>
</evidence>
<dbReference type="Pfam" id="PF00015">
    <property type="entry name" value="MCPsignal"/>
    <property type="match status" value="1"/>
</dbReference>
<evidence type="ECO:0000259" key="8">
    <source>
        <dbReference type="PROSITE" id="PS50885"/>
    </source>
</evidence>
<feature type="domain" description="Methyl-accepting transducer" evidence="7">
    <location>
        <begin position="387"/>
        <end position="585"/>
    </location>
</feature>
<evidence type="ECO:0000256" key="4">
    <source>
        <dbReference type="ARBA" id="ARBA00029447"/>
    </source>
</evidence>
<proteinExistence type="inferred from homology"/>
<dbReference type="GO" id="GO:0035438">
    <property type="term" value="F:cyclic-di-GMP binding"/>
    <property type="evidence" value="ECO:0007669"/>
    <property type="project" value="InterPro"/>
</dbReference>
<evidence type="ECO:0000256" key="2">
    <source>
        <dbReference type="ARBA" id="ARBA00022989"/>
    </source>
</evidence>
<feature type="domain" description="HAMP" evidence="8">
    <location>
        <begin position="300"/>
        <end position="352"/>
    </location>
</feature>
<dbReference type="SUPFAM" id="SSF58104">
    <property type="entry name" value="Methyl-accepting chemotaxis protein (MCP) signaling domain"/>
    <property type="match status" value="1"/>
</dbReference>
<comment type="caution">
    <text evidence="9">The sequence shown here is derived from an EMBL/GenBank/DDBJ whole genome shotgun (WGS) entry which is preliminary data.</text>
</comment>
<dbReference type="InterPro" id="IPR009875">
    <property type="entry name" value="PilZ_domain"/>
</dbReference>
<evidence type="ECO:0000256" key="6">
    <source>
        <dbReference type="SAM" id="Phobius"/>
    </source>
</evidence>
<dbReference type="Pfam" id="PF07238">
    <property type="entry name" value="PilZ"/>
    <property type="match status" value="1"/>
</dbReference>
<keyword evidence="6" id="KW-0472">Membrane</keyword>
<dbReference type="SUPFAM" id="SSF141371">
    <property type="entry name" value="PilZ domain-like"/>
    <property type="match status" value="1"/>
</dbReference>
<dbReference type="Gene3D" id="2.40.10.220">
    <property type="entry name" value="predicted glycosyltransferase like domains"/>
    <property type="match status" value="1"/>
</dbReference>
<keyword evidence="10" id="KW-1185">Reference proteome</keyword>
<dbReference type="PROSITE" id="PS50111">
    <property type="entry name" value="CHEMOTAXIS_TRANSDUC_2"/>
    <property type="match status" value="1"/>
</dbReference>
<dbReference type="AlphaFoldDB" id="A0A919SP27"/>
<keyword evidence="1 6" id="KW-0812">Transmembrane</keyword>
<dbReference type="GO" id="GO:0007165">
    <property type="term" value="P:signal transduction"/>
    <property type="evidence" value="ECO:0007669"/>
    <property type="project" value="UniProtKB-KW"/>
</dbReference>
<dbReference type="RefSeq" id="WP_212991908.1">
    <property type="nucleotide sequence ID" value="NZ_BAABEA010000026.1"/>
</dbReference>
<protein>
    <submittedName>
        <fullName evidence="9">Methyl-accepting chemotaxis protein</fullName>
    </submittedName>
</protein>
<evidence type="ECO:0000259" key="7">
    <source>
        <dbReference type="PROSITE" id="PS50111"/>
    </source>
</evidence>
<dbReference type="Proteomes" id="UP000681340">
    <property type="component" value="Unassembled WGS sequence"/>
</dbReference>
<reference evidence="9" key="1">
    <citation type="submission" date="2021-03" db="EMBL/GenBank/DDBJ databases">
        <title>Whole genome shotgun sequence of Actinoplanes auranticolor NBRC 12245.</title>
        <authorList>
            <person name="Komaki H."/>
            <person name="Tamura T."/>
        </authorList>
    </citation>
    <scope>NUCLEOTIDE SEQUENCE</scope>
    <source>
        <strain evidence="9">NBRC 12245</strain>
    </source>
</reference>
<dbReference type="EMBL" id="BOQL01000049">
    <property type="protein sequence ID" value="GIM74238.1"/>
    <property type="molecule type" value="Genomic_DNA"/>
</dbReference>
<dbReference type="PANTHER" id="PTHR32089">
    <property type="entry name" value="METHYL-ACCEPTING CHEMOTAXIS PROTEIN MCPB"/>
    <property type="match status" value="1"/>
</dbReference>
<dbReference type="SMART" id="SM00283">
    <property type="entry name" value="MA"/>
    <property type="match status" value="1"/>
</dbReference>
<name>A0A919SP27_9ACTN</name>
<dbReference type="PANTHER" id="PTHR32089:SF112">
    <property type="entry name" value="LYSOZYME-LIKE PROTEIN-RELATED"/>
    <property type="match status" value="1"/>
</dbReference>
<evidence type="ECO:0000256" key="3">
    <source>
        <dbReference type="ARBA" id="ARBA00023224"/>
    </source>
</evidence>
<dbReference type="Gene3D" id="1.10.287.950">
    <property type="entry name" value="Methyl-accepting chemotaxis protein"/>
    <property type="match status" value="1"/>
</dbReference>
<dbReference type="GO" id="GO:0016020">
    <property type="term" value="C:membrane"/>
    <property type="evidence" value="ECO:0007669"/>
    <property type="project" value="InterPro"/>
</dbReference>
<dbReference type="InterPro" id="IPR003660">
    <property type="entry name" value="HAMP_dom"/>
</dbReference>
<organism evidence="9 10">
    <name type="scientific">Actinoplanes auranticolor</name>
    <dbReference type="NCBI Taxonomy" id="47988"/>
    <lineage>
        <taxon>Bacteria</taxon>
        <taxon>Bacillati</taxon>
        <taxon>Actinomycetota</taxon>
        <taxon>Actinomycetes</taxon>
        <taxon>Micromonosporales</taxon>
        <taxon>Micromonosporaceae</taxon>
        <taxon>Actinoplanes</taxon>
    </lineage>
</organism>
<evidence type="ECO:0000313" key="9">
    <source>
        <dbReference type="EMBL" id="GIM74238.1"/>
    </source>
</evidence>
<keyword evidence="2 6" id="KW-1133">Transmembrane helix</keyword>
<feature type="transmembrane region" description="Helical" evidence="6">
    <location>
        <begin position="278"/>
        <end position="300"/>
    </location>
</feature>
<dbReference type="PROSITE" id="PS50885">
    <property type="entry name" value="HAMP"/>
    <property type="match status" value="1"/>
</dbReference>
<sequence>MQSDSAVPALLRPVLPLADRMRTSTRLAALILVLMIPGIVATSAYVREARAQIAFSEAERQGLEVVRPALLALAATVAAKEPDLAGVRAAVAAHPDLRLEDSVRAVPGRLGPTPIQRFALATALAGLITDAGNNSNLILDPDLDSFYVMDAQIVQLPKALLAAAKIAAADLTGGTNAIATQAVRAGELATAADNLRYDVSTAHANTAMDGLESRLTEIATAADAMTKLAGQLTDNLGRPGPADVGPVATAMSGAVGPLADVLDDLLETRVDGFARERLIVLCVTIGGFVLAAWFAVGVLWRTRHDVALAVRGVTAIADGDLETRPVPAGRDELGDIGLALTTARSRMLAQEEELARAQIVREEQLRTSFQHQRQAELRLRDRAQHIIDGSTTVIAEELRRVTDQVGDVRRAAETIDSGISATGAATEAVVADARRAEDVIASLEQSLRRVAETATLVKGIAGQTRLLALNATIEAARAGELGLGFTVVADEVKELANSTSVSTEQIAGTISELERDTKQMADTIAAMVAGIAGVGDAATSLRAVAADQGTVVGRLADQMGRTIGRVEEMSGLSAQLERRESDRVTMSGSVRVQRAGETYTTGLINVSRGGIRVRLDPGSPLSIGDAVRIEGLGPLHEAIPARVVSLGTGEEAGEAGLQYMIPDDALAERVDRYVADLIEGAALSAT</sequence>
<keyword evidence="3 5" id="KW-0807">Transducer</keyword>
<accession>A0A919SP27</accession>
<gene>
    <name evidence="9" type="ORF">Aau02nite_59990</name>
</gene>